<dbReference type="InterPro" id="IPR052747">
    <property type="entry name" value="TA_system_RelE_toxin"/>
</dbReference>
<protein>
    <submittedName>
        <fullName evidence="2">Type II toxin-antitoxin system RelE/ParE family toxin</fullName>
    </submittedName>
</protein>
<name>A0ABU5TE16_9CYAN</name>
<accession>A0ABU5TE16</accession>
<dbReference type="SUPFAM" id="SSF143011">
    <property type="entry name" value="RelE-like"/>
    <property type="match status" value="1"/>
</dbReference>
<evidence type="ECO:0000313" key="3">
    <source>
        <dbReference type="Proteomes" id="UP001301388"/>
    </source>
</evidence>
<keyword evidence="1" id="KW-1277">Toxin-antitoxin system</keyword>
<dbReference type="Pfam" id="PF05016">
    <property type="entry name" value="ParE_toxin"/>
    <property type="match status" value="1"/>
</dbReference>
<dbReference type="Gene3D" id="3.30.2310.20">
    <property type="entry name" value="RelE-like"/>
    <property type="match status" value="1"/>
</dbReference>
<dbReference type="Proteomes" id="UP001301388">
    <property type="component" value="Unassembled WGS sequence"/>
</dbReference>
<proteinExistence type="predicted"/>
<dbReference type="InterPro" id="IPR035093">
    <property type="entry name" value="RelE/ParE_toxin_dom_sf"/>
</dbReference>
<evidence type="ECO:0000313" key="2">
    <source>
        <dbReference type="EMBL" id="MEA5476506.1"/>
    </source>
</evidence>
<sequence>MSQLSEDPRPDGVTKLKGYENEYRIRIGDYRIRYEILDKDETILLLQCKHRREVYKNR</sequence>
<dbReference type="EMBL" id="JAYGIE010000006">
    <property type="protein sequence ID" value="MEA5476506.1"/>
    <property type="molecule type" value="Genomic_DNA"/>
</dbReference>
<comment type="caution">
    <text evidence="2">The sequence shown here is derived from an EMBL/GenBank/DDBJ whole genome shotgun (WGS) entry which is preliminary data.</text>
</comment>
<evidence type="ECO:0000256" key="1">
    <source>
        <dbReference type="ARBA" id="ARBA00022649"/>
    </source>
</evidence>
<dbReference type="PANTHER" id="PTHR38813">
    <property type="match status" value="1"/>
</dbReference>
<dbReference type="PANTHER" id="PTHR38813:SF1">
    <property type="entry name" value="TOXIN RELE1-RELATED"/>
    <property type="match status" value="1"/>
</dbReference>
<gene>
    <name evidence="2" type="ORF">VB774_02635</name>
</gene>
<keyword evidence="3" id="KW-1185">Reference proteome</keyword>
<reference evidence="2 3" key="1">
    <citation type="submission" date="2023-12" db="EMBL/GenBank/DDBJ databases">
        <title>Baltic Sea Cyanobacteria.</title>
        <authorList>
            <person name="Delbaje E."/>
            <person name="Fewer D.P."/>
            <person name="Shishido T.K."/>
        </authorList>
    </citation>
    <scope>NUCLEOTIDE SEQUENCE [LARGE SCALE GENOMIC DNA]</scope>
    <source>
        <strain evidence="2 3">UHCC 0370</strain>
    </source>
</reference>
<organism evidence="2 3">
    <name type="scientific">Pseudanabaena galeata UHCC 0370</name>
    <dbReference type="NCBI Taxonomy" id="3110310"/>
    <lineage>
        <taxon>Bacteria</taxon>
        <taxon>Bacillati</taxon>
        <taxon>Cyanobacteriota</taxon>
        <taxon>Cyanophyceae</taxon>
        <taxon>Pseudanabaenales</taxon>
        <taxon>Pseudanabaenaceae</taxon>
        <taxon>Pseudanabaena</taxon>
    </lineage>
</organism>
<dbReference type="InterPro" id="IPR007712">
    <property type="entry name" value="RelE/ParE_toxin"/>
</dbReference>